<sequence>MVDVKCLSDNELRKQLKKLGFSPGPIIPSTRKAYEKKLVQLLVSPPCELPAMRRLKKLHGCEDSDDNEDPRVNIILKGNIKFSKDRAKECKRKPDNEMKWQQADMGKSNSECKNWKMLVKRPEASTSNRRILDIYYLRQKPAKGVRYAARPIPRISHGCATRKDYCQENQSLQSSFLSQNPGNSFPWSLKLAILGIFIIVLFVYITVEKKPLMS</sequence>
<dbReference type="Gene3D" id="1.10.720.40">
    <property type="match status" value="1"/>
</dbReference>
<dbReference type="PROSITE" id="PS50954">
    <property type="entry name" value="LEM"/>
    <property type="match status" value="1"/>
</dbReference>
<feature type="transmembrane region" description="Helical" evidence="1">
    <location>
        <begin position="187"/>
        <end position="207"/>
    </location>
</feature>
<dbReference type="CDD" id="cd12940">
    <property type="entry name" value="LEM_LAP2_LEMD1"/>
    <property type="match status" value="1"/>
</dbReference>
<evidence type="ECO:0000256" key="1">
    <source>
        <dbReference type="SAM" id="Phobius"/>
    </source>
</evidence>
<keyword evidence="1" id="KW-1133">Transmembrane helix</keyword>
<gene>
    <name evidence="4" type="primary">Lemd1</name>
</gene>
<dbReference type="SUPFAM" id="SSF63451">
    <property type="entry name" value="LEM domain"/>
    <property type="match status" value="1"/>
</dbReference>
<dbReference type="RefSeq" id="XP_040594884.1">
    <property type="nucleotide sequence ID" value="XM_040738950.1"/>
</dbReference>
<dbReference type="Proteomes" id="UP000886700">
    <property type="component" value="Unplaced"/>
</dbReference>
<dbReference type="PANTHER" id="PTHR12019">
    <property type="entry name" value="LAMINA-ASSOCIATED POLYPEPTIDE THYMOPOIETIN"/>
    <property type="match status" value="1"/>
</dbReference>
<evidence type="ECO:0000313" key="4">
    <source>
        <dbReference type="RefSeq" id="XP_040594884.1"/>
    </source>
</evidence>
<keyword evidence="3" id="KW-1185">Reference proteome</keyword>
<dbReference type="Pfam" id="PF03020">
    <property type="entry name" value="LEM"/>
    <property type="match status" value="1"/>
</dbReference>
<reference evidence="4" key="1">
    <citation type="submission" date="2025-08" db="UniProtKB">
        <authorList>
            <consortium name="RefSeq"/>
        </authorList>
    </citation>
    <scope>IDENTIFICATION</scope>
    <source>
        <tissue evidence="4">Liver</tissue>
    </source>
</reference>
<accession>A0ABM2WW11</accession>
<keyword evidence="1" id="KW-0472">Membrane</keyword>
<dbReference type="InterPro" id="IPR003887">
    <property type="entry name" value="LEM_dom"/>
</dbReference>
<proteinExistence type="predicted"/>
<protein>
    <submittedName>
        <fullName evidence="4">LEM domain-containing protein 1 isoform X2</fullName>
    </submittedName>
</protein>
<evidence type="ECO:0000259" key="2">
    <source>
        <dbReference type="PROSITE" id="PS50954"/>
    </source>
</evidence>
<dbReference type="SMART" id="SM00540">
    <property type="entry name" value="LEM"/>
    <property type="match status" value="1"/>
</dbReference>
<feature type="domain" description="LEM" evidence="2">
    <location>
        <begin position="1"/>
        <end position="45"/>
    </location>
</feature>
<dbReference type="InterPro" id="IPR051656">
    <property type="entry name" value="LEM_domain"/>
</dbReference>
<evidence type="ECO:0000313" key="3">
    <source>
        <dbReference type="Proteomes" id="UP000886700"/>
    </source>
</evidence>
<dbReference type="PANTHER" id="PTHR12019:SF12">
    <property type="entry name" value="LEM DOMAIN-CONTAINING PROTEIN 1"/>
    <property type="match status" value="1"/>
</dbReference>
<organism evidence="3 4">
    <name type="scientific">Mesocricetus auratus</name>
    <name type="common">Golden hamster</name>
    <dbReference type="NCBI Taxonomy" id="10036"/>
    <lineage>
        <taxon>Eukaryota</taxon>
        <taxon>Metazoa</taxon>
        <taxon>Chordata</taxon>
        <taxon>Craniata</taxon>
        <taxon>Vertebrata</taxon>
        <taxon>Euteleostomi</taxon>
        <taxon>Mammalia</taxon>
        <taxon>Eutheria</taxon>
        <taxon>Euarchontoglires</taxon>
        <taxon>Glires</taxon>
        <taxon>Rodentia</taxon>
        <taxon>Myomorpha</taxon>
        <taxon>Muroidea</taxon>
        <taxon>Cricetidae</taxon>
        <taxon>Cricetinae</taxon>
        <taxon>Mesocricetus</taxon>
    </lineage>
</organism>
<name>A0ABM2WW11_MESAU</name>
<dbReference type="InterPro" id="IPR011015">
    <property type="entry name" value="LEM/LEM-like_dom_sf"/>
</dbReference>
<keyword evidence="1" id="KW-0812">Transmembrane</keyword>
<dbReference type="GeneID" id="101823170"/>